<feature type="transmembrane region" description="Helical" evidence="1">
    <location>
        <begin position="47"/>
        <end position="65"/>
    </location>
</feature>
<keyword evidence="1" id="KW-0812">Transmembrane</keyword>
<dbReference type="InterPro" id="IPR032366">
    <property type="entry name" value="DUF4871"/>
</dbReference>
<keyword evidence="3" id="KW-1185">Reference proteome</keyword>
<dbReference type="EMBL" id="NHRJ02000012">
    <property type="protein sequence ID" value="PZE19889.1"/>
    <property type="molecule type" value="Genomic_DNA"/>
</dbReference>
<sequence>MSEEKPDWAKSMADPPFVIRQFTPDLKQKVLQYAGESHRKRFSTMKAVCVALVTASLVIGLLHLTEHALPYRVAPQGEASGGPTTRNAYYEQGRVLFTLYPEPNAEAGKIAGYMIHFEEPLETFIGKTLTLQAVHRLAGVKETVSSEIITKPSAGYPGLDRYTTHFALPLEGMWELHVLLDDQPYGNVQLFMRAPSWDVTPEFQSGSYMMRGVEKKIGFIDAGFIAGQPQKYMWHFWGNEDLLNGPFEVKAVKQGTDNIINVYSSNQVSSANALAGELNGADRNVVTSMKLPEAGRWRLLPYVKGRLLDTIVVEVLK</sequence>
<keyword evidence="1" id="KW-0472">Membrane</keyword>
<keyword evidence="1" id="KW-1133">Transmembrane helix</keyword>
<dbReference type="OrthoDB" id="2381403at2"/>
<evidence type="ECO:0000256" key="1">
    <source>
        <dbReference type="SAM" id="Phobius"/>
    </source>
</evidence>
<reference evidence="2" key="1">
    <citation type="submission" date="2018-06" db="EMBL/GenBank/DDBJ databases">
        <title>Paenibacillus xerothermodurans sp. nov. an extremely dry heat resistant spore forming bacterium isolated from the soil of Cape Canaveral, Florida.</title>
        <authorList>
            <person name="Seuylemezian A."/>
            <person name="Kaur N."/>
            <person name="Patil P."/>
            <person name="Patil P."/>
            <person name="Mayilraj S."/>
            <person name="Vaishampayan P."/>
        </authorList>
    </citation>
    <scope>NUCLEOTIDE SEQUENCE [LARGE SCALE GENOMIC DNA]</scope>
    <source>
        <strain evidence="2">ATCC 27380</strain>
    </source>
</reference>
<gene>
    <name evidence="2" type="ORF">CBW46_016330</name>
</gene>
<dbReference type="RefSeq" id="WP_089201062.1">
    <property type="nucleotide sequence ID" value="NZ_NHRJ02000012.1"/>
</dbReference>
<dbReference type="Gene3D" id="2.60.40.3830">
    <property type="match status" value="2"/>
</dbReference>
<accession>A0A2W1N5A4</accession>
<organism evidence="2 3">
    <name type="scientific">Paenibacillus xerothermodurans</name>
    <dbReference type="NCBI Taxonomy" id="1977292"/>
    <lineage>
        <taxon>Bacteria</taxon>
        <taxon>Bacillati</taxon>
        <taxon>Bacillota</taxon>
        <taxon>Bacilli</taxon>
        <taxon>Bacillales</taxon>
        <taxon>Paenibacillaceae</taxon>
        <taxon>Paenibacillus</taxon>
    </lineage>
</organism>
<protein>
    <submittedName>
        <fullName evidence="2">DUF4871 domain-containing protein</fullName>
    </submittedName>
</protein>
<evidence type="ECO:0000313" key="3">
    <source>
        <dbReference type="Proteomes" id="UP000214746"/>
    </source>
</evidence>
<dbReference type="Pfam" id="PF16167">
    <property type="entry name" value="DUF4871"/>
    <property type="match status" value="1"/>
</dbReference>
<name>A0A2W1N5A4_PAEXE</name>
<dbReference type="Proteomes" id="UP000214746">
    <property type="component" value="Unassembled WGS sequence"/>
</dbReference>
<dbReference type="AlphaFoldDB" id="A0A2W1N5A4"/>
<proteinExistence type="predicted"/>
<comment type="caution">
    <text evidence="2">The sequence shown here is derived from an EMBL/GenBank/DDBJ whole genome shotgun (WGS) entry which is preliminary data.</text>
</comment>
<evidence type="ECO:0000313" key="2">
    <source>
        <dbReference type="EMBL" id="PZE19889.1"/>
    </source>
</evidence>